<dbReference type="PANTHER" id="PTHR47611:SF1">
    <property type="entry name" value="CCHC-TYPE DOMAIN-CONTAINING PROTEIN"/>
    <property type="match status" value="1"/>
</dbReference>
<dbReference type="AlphaFoldDB" id="A0A4Y9XMM9"/>
<dbReference type="OrthoDB" id="3262464at2759"/>
<dbReference type="InterPro" id="IPR008906">
    <property type="entry name" value="HATC_C_dom"/>
</dbReference>
<feature type="domain" description="HAT C-terminal dimerisation" evidence="1">
    <location>
        <begin position="8"/>
        <end position="70"/>
    </location>
</feature>
<dbReference type="SUPFAM" id="SSF53098">
    <property type="entry name" value="Ribonuclease H-like"/>
    <property type="match status" value="1"/>
</dbReference>
<dbReference type="EMBL" id="SEOQ01001542">
    <property type="protein sequence ID" value="TFY51345.1"/>
    <property type="molecule type" value="Genomic_DNA"/>
</dbReference>
<sequence length="140" mass="15795">TGTYSGDKVLGFWEVNAQNFPTLFSMAMDFMPIQATSVPCERVFSSSAETDMKKRNRLGPEIMEALQILKFMEKNNRLDFTKGWQTSERDMRRIDRREGQDVLGGLIGQGGDAVDVVDRLQHVDNVVAEIVEMEADSCID</sequence>
<keyword evidence="3" id="KW-1185">Reference proteome</keyword>
<evidence type="ECO:0000259" key="1">
    <source>
        <dbReference type="Pfam" id="PF05699"/>
    </source>
</evidence>
<gene>
    <name evidence="2" type="ORF">EVG20_g11041</name>
</gene>
<reference evidence="2 3" key="1">
    <citation type="submission" date="2019-02" db="EMBL/GenBank/DDBJ databases">
        <title>Genome sequencing of the rare red list fungi Dentipellis fragilis.</title>
        <authorList>
            <person name="Buettner E."/>
            <person name="Kellner H."/>
        </authorList>
    </citation>
    <scope>NUCLEOTIDE SEQUENCE [LARGE SCALE GENOMIC DNA]</scope>
    <source>
        <strain evidence="2 3">DSM 105465</strain>
    </source>
</reference>
<dbReference type="PANTHER" id="PTHR47611">
    <property type="entry name" value="HAT DIMERISATION DOMAIN, C-TERMINAL"/>
    <property type="match status" value="1"/>
</dbReference>
<comment type="caution">
    <text evidence="2">The sequence shown here is derived from an EMBL/GenBank/DDBJ whole genome shotgun (WGS) entry which is preliminary data.</text>
</comment>
<feature type="non-terminal residue" evidence="2">
    <location>
        <position position="1"/>
    </location>
</feature>
<protein>
    <recommendedName>
        <fullName evidence="1">HAT C-terminal dimerisation domain-containing protein</fullName>
    </recommendedName>
</protein>
<dbReference type="InterPro" id="IPR012337">
    <property type="entry name" value="RNaseH-like_sf"/>
</dbReference>
<proteinExistence type="predicted"/>
<accession>A0A4Y9XMM9</accession>
<dbReference type="STRING" id="205917.A0A4Y9XMM9"/>
<dbReference type="Proteomes" id="UP000298327">
    <property type="component" value="Unassembled WGS sequence"/>
</dbReference>
<name>A0A4Y9XMM9_9AGAM</name>
<evidence type="ECO:0000313" key="2">
    <source>
        <dbReference type="EMBL" id="TFY51345.1"/>
    </source>
</evidence>
<dbReference type="Pfam" id="PF05699">
    <property type="entry name" value="Dimer_Tnp_hAT"/>
    <property type="match status" value="1"/>
</dbReference>
<dbReference type="GO" id="GO:0046983">
    <property type="term" value="F:protein dimerization activity"/>
    <property type="evidence" value="ECO:0007669"/>
    <property type="project" value="InterPro"/>
</dbReference>
<evidence type="ECO:0000313" key="3">
    <source>
        <dbReference type="Proteomes" id="UP000298327"/>
    </source>
</evidence>
<organism evidence="2 3">
    <name type="scientific">Dentipellis fragilis</name>
    <dbReference type="NCBI Taxonomy" id="205917"/>
    <lineage>
        <taxon>Eukaryota</taxon>
        <taxon>Fungi</taxon>
        <taxon>Dikarya</taxon>
        <taxon>Basidiomycota</taxon>
        <taxon>Agaricomycotina</taxon>
        <taxon>Agaricomycetes</taxon>
        <taxon>Russulales</taxon>
        <taxon>Hericiaceae</taxon>
        <taxon>Dentipellis</taxon>
    </lineage>
</organism>